<proteinExistence type="predicted"/>
<sequence length="99" mass="12063">MYEPFLIDQDLALNRRVDDGNIWNEEEHDEDDFVEDIDEIRAKPSDFATVHDDDRITRIYACATMWHETKEEMMEFLKSIFRMDEDQCARRTVREKIRF</sequence>
<reference evidence="1" key="1">
    <citation type="submission" date="2022-04" db="EMBL/GenBank/DDBJ databases">
        <title>Chromosome-scale genome assembly of Holotrichia oblita Faldermann.</title>
        <authorList>
            <person name="Rongchong L."/>
        </authorList>
    </citation>
    <scope>NUCLEOTIDE SEQUENCE</scope>
    <source>
        <strain evidence="1">81SQS9</strain>
    </source>
</reference>
<evidence type="ECO:0000313" key="2">
    <source>
        <dbReference type="Proteomes" id="UP001056778"/>
    </source>
</evidence>
<dbReference type="EMBL" id="CM043019">
    <property type="protein sequence ID" value="KAI4461417.1"/>
    <property type="molecule type" value="Genomic_DNA"/>
</dbReference>
<keyword evidence="2" id="KW-1185">Reference proteome</keyword>
<gene>
    <name evidence="1" type="ORF">MML48_5g00003918</name>
</gene>
<protein>
    <submittedName>
        <fullName evidence="1">Chitin synthase</fullName>
    </submittedName>
</protein>
<accession>A0ACB9T3R0</accession>
<comment type="caution">
    <text evidence="1">The sequence shown here is derived from an EMBL/GenBank/DDBJ whole genome shotgun (WGS) entry which is preliminary data.</text>
</comment>
<name>A0ACB9T3R0_HOLOL</name>
<dbReference type="Proteomes" id="UP001056778">
    <property type="component" value="Chromosome 5"/>
</dbReference>
<organism evidence="1 2">
    <name type="scientific">Holotrichia oblita</name>
    <name type="common">Chafer beetle</name>
    <dbReference type="NCBI Taxonomy" id="644536"/>
    <lineage>
        <taxon>Eukaryota</taxon>
        <taxon>Metazoa</taxon>
        <taxon>Ecdysozoa</taxon>
        <taxon>Arthropoda</taxon>
        <taxon>Hexapoda</taxon>
        <taxon>Insecta</taxon>
        <taxon>Pterygota</taxon>
        <taxon>Neoptera</taxon>
        <taxon>Endopterygota</taxon>
        <taxon>Coleoptera</taxon>
        <taxon>Polyphaga</taxon>
        <taxon>Scarabaeiformia</taxon>
        <taxon>Scarabaeidae</taxon>
        <taxon>Melolonthinae</taxon>
        <taxon>Holotrichia</taxon>
    </lineage>
</organism>
<evidence type="ECO:0000313" key="1">
    <source>
        <dbReference type="EMBL" id="KAI4461417.1"/>
    </source>
</evidence>